<protein>
    <submittedName>
        <fullName evidence="1">Uncharacterized protein</fullName>
    </submittedName>
</protein>
<dbReference type="EMBL" id="JAGSOG010000233">
    <property type="protein sequence ID" value="MBR7837822.1"/>
    <property type="molecule type" value="Genomic_DNA"/>
</dbReference>
<evidence type="ECO:0000313" key="1">
    <source>
        <dbReference type="EMBL" id="MBR7837822.1"/>
    </source>
</evidence>
<reference evidence="1" key="1">
    <citation type="submission" date="2021-04" db="EMBL/GenBank/DDBJ databases">
        <title>Genome based classification of Actinospica acidithermotolerans sp. nov., an actinobacterium isolated from an Indonesian hot spring.</title>
        <authorList>
            <person name="Kusuma A.B."/>
            <person name="Putra K.E."/>
            <person name="Nafisah S."/>
            <person name="Loh J."/>
            <person name="Nouioui I."/>
            <person name="Goodfellow M."/>
        </authorList>
    </citation>
    <scope>NUCLEOTIDE SEQUENCE</scope>
    <source>
        <strain evidence="1">CSCA 57</strain>
    </source>
</reference>
<dbReference type="RefSeq" id="WP_212532285.1">
    <property type="nucleotide sequence ID" value="NZ_JAGSOG010000233.1"/>
</dbReference>
<dbReference type="AlphaFoldDB" id="A0A941ITN1"/>
<organism evidence="1 2">
    <name type="scientific">Actinospica durhamensis</name>
    <dbReference type="NCBI Taxonomy" id="1508375"/>
    <lineage>
        <taxon>Bacteria</taxon>
        <taxon>Bacillati</taxon>
        <taxon>Actinomycetota</taxon>
        <taxon>Actinomycetes</taxon>
        <taxon>Catenulisporales</taxon>
        <taxon>Actinospicaceae</taxon>
        <taxon>Actinospica</taxon>
    </lineage>
</organism>
<evidence type="ECO:0000313" key="2">
    <source>
        <dbReference type="Proteomes" id="UP000675781"/>
    </source>
</evidence>
<keyword evidence="2" id="KW-1185">Reference proteome</keyword>
<dbReference type="Proteomes" id="UP000675781">
    <property type="component" value="Unassembled WGS sequence"/>
</dbReference>
<comment type="caution">
    <text evidence="1">The sequence shown here is derived from an EMBL/GenBank/DDBJ whole genome shotgun (WGS) entry which is preliminary data.</text>
</comment>
<accession>A0A941ITN1</accession>
<proteinExistence type="predicted"/>
<sequence length="590" mass="64774">MIEDEARAVAAVAARCLTWSGWRRWEPVMRFGRLFTSGTHGDLRWGMMSSDSAGREACRLAMDSDLLYAEGYAGYPADVRAGAFSHPLAWAWCLDGENVVDPAADKQGTAFFGVALRPQYMRRVHESQRGDDGSEGFRWAFTRGDREVPPLDPATDIALDLGREIPSSVREWALTAEKHPGPARMLPEWVLAELLGTTDPGPAVLERYERMVNLFGADAAGPAPTVQNRFHEMFVRPSAPRQTPEAAPAGPYARFLVRHAEWFTSGVALQCAGNTGGVFSDDAETVGMIRDGDSLATLMRLADEHRPHCAWETSVTAETTEQPAFTPAEARLQANGHTFAVLRRLDYNAWDAWLRPQATDGEAAGVRLTRNGVSYEMALAVVFRAMGATMPTEFTRHYAGEQPDPTPYPPFTPTPELWAQPESRLPMTYERQIIRGLGLTECGQVAGTYSDATFLGGGIDGTSLAALIELAEENRPNTEWTLCPEDERADPELTVQKNAEVDLCWFRGGEAFFAALHRLDDGTWDAWLLPSNVSTAESERPVELLTPVGVSYELALTAIFRAMGDDMPTGFGLNYLNVRITPGLPDSAQA</sequence>
<gene>
    <name evidence="1" type="ORF">KDL01_31395</name>
</gene>
<name>A0A941ITN1_9ACTN</name>